<keyword evidence="2" id="KW-1185">Reference proteome</keyword>
<dbReference type="AlphaFoldDB" id="A0AAI8Z7R3"/>
<name>A0AAI8Z7R3_9PEZI</name>
<dbReference type="EMBL" id="CAVMBE010000097">
    <property type="protein sequence ID" value="CAK4033926.1"/>
    <property type="molecule type" value="Genomic_DNA"/>
</dbReference>
<sequence>MSKPESQLTTHEKSQWTKYGDLKKYGWKKSSRREDRNVNSDEMAHTKRVLEALGMPDLTDKSWKLVHWIHKKPVKGTRAYHRALYNPGHGIIIALNAQSVSTLSPLAPLHAWSDITFLTYMQIWRRKRRPNDDKAIRPPPLRYILQLNVISPDTLSTLSHILGVEDLKDYRVPFPGDTIQGVPNSADAKACIGMSNGRGVAYLLAQHKSVFGQTRKIKCIQFWDSDEGNGPRGEQMRELQGIPNILYTLG</sequence>
<gene>
    <name evidence="1" type="ORF">LECACI_7A009084</name>
</gene>
<evidence type="ECO:0000313" key="2">
    <source>
        <dbReference type="Proteomes" id="UP001296104"/>
    </source>
</evidence>
<accession>A0AAI8Z7R3</accession>
<protein>
    <submittedName>
        <fullName evidence="1">Uncharacterized protein</fullName>
    </submittedName>
</protein>
<reference evidence="1" key="1">
    <citation type="submission" date="2023-11" db="EMBL/GenBank/DDBJ databases">
        <authorList>
            <person name="Alioto T."/>
            <person name="Alioto T."/>
            <person name="Gomez Garrido J."/>
        </authorList>
    </citation>
    <scope>NUCLEOTIDE SEQUENCE</scope>
</reference>
<evidence type="ECO:0000313" key="1">
    <source>
        <dbReference type="EMBL" id="CAK4033926.1"/>
    </source>
</evidence>
<organism evidence="1 2">
    <name type="scientific">Lecanosticta acicola</name>
    <dbReference type="NCBI Taxonomy" id="111012"/>
    <lineage>
        <taxon>Eukaryota</taxon>
        <taxon>Fungi</taxon>
        <taxon>Dikarya</taxon>
        <taxon>Ascomycota</taxon>
        <taxon>Pezizomycotina</taxon>
        <taxon>Dothideomycetes</taxon>
        <taxon>Dothideomycetidae</taxon>
        <taxon>Mycosphaerellales</taxon>
        <taxon>Mycosphaerellaceae</taxon>
        <taxon>Lecanosticta</taxon>
    </lineage>
</organism>
<proteinExistence type="predicted"/>
<comment type="caution">
    <text evidence="1">The sequence shown here is derived from an EMBL/GenBank/DDBJ whole genome shotgun (WGS) entry which is preliminary data.</text>
</comment>
<dbReference type="Proteomes" id="UP001296104">
    <property type="component" value="Unassembled WGS sequence"/>
</dbReference>